<evidence type="ECO:0000313" key="2">
    <source>
        <dbReference type="EMBL" id="KAB2610943.1"/>
    </source>
</evidence>
<proteinExistence type="predicted"/>
<dbReference type="GO" id="GO:0004523">
    <property type="term" value="F:RNA-DNA hybrid ribonuclease activity"/>
    <property type="evidence" value="ECO:0007669"/>
    <property type="project" value="InterPro"/>
</dbReference>
<name>A0A5N5G6G9_9ROSA</name>
<dbReference type="InterPro" id="IPR053151">
    <property type="entry name" value="RNase_H-like"/>
</dbReference>
<dbReference type="PANTHER" id="PTHR47723">
    <property type="entry name" value="OS05G0353850 PROTEIN"/>
    <property type="match status" value="1"/>
</dbReference>
<feature type="domain" description="RNase H type-1" evidence="1">
    <location>
        <begin position="108"/>
        <end position="196"/>
    </location>
</feature>
<comment type="caution">
    <text evidence="2">The sequence shown here is derived from an EMBL/GenBank/DDBJ whole genome shotgun (WGS) entry which is preliminary data.</text>
</comment>
<protein>
    <recommendedName>
        <fullName evidence="1">RNase H type-1 domain-containing protein</fullName>
    </recommendedName>
</protein>
<sequence length="224" mass="24884">MVDKFQTELVGVGSSSESALHVFVECPFARVVCSSANIELGPLCSSFSCFLEWLSCCVVVLKHDQFDLLLALLHSIWRARNSLLWDDKQENPIVVTFTYGGGFICKIPHVIDPYTVEILAARGSLHQAAQWHWRLVILESNALQVVQALHSPHCGVSTIGLLIEDVKARLQSFATVKVNHICRFANVVPHSMAKLALSSTVPSLWFEVPPVIIQDAMLHDCMLH</sequence>
<dbReference type="InterPro" id="IPR002156">
    <property type="entry name" value="RNaseH_domain"/>
</dbReference>
<keyword evidence="3" id="KW-1185">Reference proteome</keyword>
<dbReference type="PANTHER" id="PTHR47723:SF19">
    <property type="entry name" value="POLYNUCLEOTIDYL TRANSFERASE, RIBONUCLEASE H-LIKE SUPERFAMILY PROTEIN"/>
    <property type="match status" value="1"/>
</dbReference>
<dbReference type="OrthoDB" id="1750765at2759"/>
<organism evidence="2 3">
    <name type="scientific">Pyrus ussuriensis x Pyrus communis</name>
    <dbReference type="NCBI Taxonomy" id="2448454"/>
    <lineage>
        <taxon>Eukaryota</taxon>
        <taxon>Viridiplantae</taxon>
        <taxon>Streptophyta</taxon>
        <taxon>Embryophyta</taxon>
        <taxon>Tracheophyta</taxon>
        <taxon>Spermatophyta</taxon>
        <taxon>Magnoliopsida</taxon>
        <taxon>eudicotyledons</taxon>
        <taxon>Gunneridae</taxon>
        <taxon>Pentapetalae</taxon>
        <taxon>rosids</taxon>
        <taxon>fabids</taxon>
        <taxon>Rosales</taxon>
        <taxon>Rosaceae</taxon>
        <taxon>Amygdaloideae</taxon>
        <taxon>Maleae</taxon>
        <taxon>Pyrus</taxon>
    </lineage>
</organism>
<dbReference type="EMBL" id="SMOL01000487">
    <property type="protein sequence ID" value="KAB2610943.1"/>
    <property type="molecule type" value="Genomic_DNA"/>
</dbReference>
<dbReference type="GO" id="GO:0003676">
    <property type="term" value="F:nucleic acid binding"/>
    <property type="evidence" value="ECO:0007669"/>
    <property type="project" value="InterPro"/>
</dbReference>
<reference evidence="2 3" key="1">
    <citation type="submission" date="2019-09" db="EMBL/GenBank/DDBJ databases">
        <authorList>
            <person name="Ou C."/>
        </authorList>
    </citation>
    <scope>NUCLEOTIDE SEQUENCE [LARGE SCALE GENOMIC DNA]</scope>
    <source>
        <strain evidence="2">S2</strain>
        <tissue evidence="2">Leaf</tissue>
    </source>
</reference>
<dbReference type="CDD" id="cd06222">
    <property type="entry name" value="RNase_H_like"/>
    <property type="match status" value="1"/>
</dbReference>
<evidence type="ECO:0000313" key="3">
    <source>
        <dbReference type="Proteomes" id="UP000327157"/>
    </source>
</evidence>
<dbReference type="InterPro" id="IPR044730">
    <property type="entry name" value="RNase_H-like_dom_plant"/>
</dbReference>
<gene>
    <name evidence="2" type="ORF">D8674_018975</name>
</gene>
<reference evidence="2 3" key="3">
    <citation type="submission" date="2019-11" db="EMBL/GenBank/DDBJ databases">
        <title>A de novo genome assembly of a pear dwarfing rootstock.</title>
        <authorList>
            <person name="Wang F."/>
            <person name="Wang J."/>
            <person name="Li S."/>
            <person name="Zhang Y."/>
            <person name="Fang M."/>
            <person name="Ma L."/>
            <person name="Zhao Y."/>
            <person name="Jiang S."/>
        </authorList>
    </citation>
    <scope>NUCLEOTIDE SEQUENCE [LARGE SCALE GENOMIC DNA]</scope>
    <source>
        <strain evidence="2">S2</strain>
        <tissue evidence="2">Leaf</tissue>
    </source>
</reference>
<dbReference type="Pfam" id="PF13456">
    <property type="entry name" value="RVT_3"/>
    <property type="match status" value="1"/>
</dbReference>
<accession>A0A5N5G6G9</accession>
<evidence type="ECO:0000259" key="1">
    <source>
        <dbReference type="Pfam" id="PF13456"/>
    </source>
</evidence>
<dbReference type="Proteomes" id="UP000327157">
    <property type="component" value="Chromosome 17"/>
</dbReference>
<dbReference type="AlphaFoldDB" id="A0A5N5G6G9"/>
<reference evidence="3" key="2">
    <citation type="submission" date="2019-10" db="EMBL/GenBank/DDBJ databases">
        <title>A de novo genome assembly of a pear dwarfing rootstock.</title>
        <authorList>
            <person name="Wang F."/>
            <person name="Wang J."/>
            <person name="Li S."/>
            <person name="Zhang Y."/>
            <person name="Fang M."/>
            <person name="Ma L."/>
            <person name="Zhao Y."/>
            <person name="Jiang S."/>
        </authorList>
    </citation>
    <scope>NUCLEOTIDE SEQUENCE [LARGE SCALE GENOMIC DNA]</scope>
</reference>